<dbReference type="PRINTS" id="PR00738">
    <property type="entry name" value="GLHYDRLASE20"/>
</dbReference>
<dbReference type="PANTHER" id="PTHR22600">
    <property type="entry name" value="BETA-HEXOSAMINIDASE"/>
    <property type="match status" value="1"/>
</dbReference>
<evidence type="ECO:0000313" key="9">
    <source>
        <dbReference type="EMBL" id="MBU3850904.1"/>
    </source>
</evidence>
<evidence type="ECO:0000256" key="2">
    <source>
        <dbReference type="ARBA" id="ARBA00006285"/>
    </source>
</evidence>
<feature type="active site" description="Proton donor" evidence="6">
    <location>
        <position position="295"/>
    </location>
</feature>
<evidence type="ECO:0000256" key="3">
    <source>
        <dbReference type="ARBA" id="ARBA00012663"/>
    </source>
</evidence>
<dbReference type="InterPro" id="IPR015882">
    <property type="entry name" value="HEX_bac_N"/>
</dbReference>
<dbReference type="Pfam" id="PF02838">
    <property type="entry name" value="Glyco_hydro_20b"/>
    <property type="match status" value="1"/>
</dbReference>
<dbReference type="InterPro" id="IPR029018">
    <property type="entry name" value="Hex-like_dom2"/>
</dbReference>
<dbReference type="InterPro" id="IPR025705">
    <property type="entry name" value="Beta_hexosaminidase_sua/sub"/>
</dbReference>
<evidence type="ECO:0000259" key="8">
    <source>
        <dbReference type="Pfam" id="PF02838"/>
    </source>
</evidence>
<protein>
    <recommendedName>
        <fullName evidence="3">beta-N-acetylhexosaminidase</fullName>
        <ecNumber evidence="3">3.2.1.52</ecNumber>
    </recommendedName>
</protein>
<keyword evidence="5" id="KW-0326">Glycosidase</keyword>
<comment type="caution">
    <text evidence="9">The sequence shown here is derived from an EMBL/GenBank/DDBJ whole genome shotgun (WGS) entry which is preliminary data.</text>
</comment>
<dbReference type="PANTHER" id="PTHR22600:SF57">
    <property type="entry name" value="BETA-N-ACETYLHEXOSAMINIDASE"/>
    <property type="match status" value="1"/>
</dbReference>
<accession>A0A9E2L3Z2</accession>
<feature type="domain" description="Glycoside hydrolase family 20 catalytic" evidence="7">
    <location>
        <begin position="126"/>
        <end position="466"/>
    </location>
</feature>
<dbReference type="SUPFAM" id="SSF55545">
    <property type="entry name" value="beta-N-acetylhexosaminidase-like domain"/>
    <property type="match status" value="1"/>
</dbReference>
<comment type="catalytic activity">
    <reaction evidence="1">
        <text>Hydrolysis of terminal non-reducing N-acetyl-D-hexosamine residues in N-acetyl-beta-D-hexosaminides.</text>
        <dbReference type="EC" id="3.2.1.52"/>
    </reaction>
</comment>
<evidence type="ECO:0000256" key="1">
    <source>
        <dbReference type="ARBA" id="ARBA00001231"/>
    </source>
</evidence>
<evidence type="ECO:0000259" key="7">
    <source>
        <dbReference type="Pfam" id="PF00728"/>
    </source>
</evidence>
<keyword evidence="4" id="KW-0378">Hydrolase</keyword>
<name>A0A9E2L3Z2_9SPIR</name>
<evidence type="ECO:0000256" key="4">
    <source>
        <dbReference type="ARBA" id="ARBA00022801"/>
    </source>
</evidence>
<gene>
    <name evidence="9" type="ORF">IAA16_10090</name>
</gene>
<dbReference type="Proteomes" id="UP000823914">
    <property type="component" value="Unassembled WGS sequence"/>
</dbReference>
<sequence length="500" mass="56604">MDYLNLIPRPQEVTVSEDIWFEAHRSICIKTHSTFNELIPLVTQELLSMELTVQDEPAETTIHFIQDATVAHQEGYILEITEDTITVTAATKAGGFYALQTLKQLALSKEGKNLFPGCKINDYPQFSWRGLMLDCGRNFFPVSFICKLLDLAALHKLNIFHWHLTDDQGWRLPVEKYPLLTEIGGWRIDNRTKKFSGKVGGSYTEEEIKTVVRYAADRCITVVPEIDMPGHMSSLLASYPGFGCTGGPYTVEDAFGVFDDVLCMGNKDLFSLIEDIFDSVIKLFPGKYIHIGGDECPRTRWEKCPKCQKKMEELGLTSAGQLQPWFVSKLANMLESKGKIAIGWDEVLDDADNLPSQLMVQSWRGIEGGKKGAATGHRVIMSPSTNGCYLDYRNYPDPMEMGRQYDTTTVKNSYDFSAIPEGMTAEEAEYVVGGQGNMWTEEVYYGRIAEYLLFPRLSALSEALWLAPEKKSFDSFKTRLPEHKKRLRILDVLYYDGKLE</sequence>
<comment type="similarity">
    <text evidence="2">Belongs to the glycosyl hydrolase 20 family.</text>
</comment>
<dbReference type="GO" id="GO:0016020">
    <property type="term" value="C:membrane"/>
    <property type="evidence" value="ECO:0007669"/>
    <property type="project" value="TreeGrafter"/>
</dbReference>
<dbReference type="PIRSF" id="PIRSF001093">
    <property type="entry name" value="B-hxosamndse_ab_euk"/>
    <property type="match status" value="1"/>
</dbReference>
<dbReference type="AlphaFoldDB" id="A0A9E2L3Z2"/>
<dbReference type="GO" id="GO:0030203">
    <property type="term" value="P:glycosaminoglycan metabolic process"/>
    <property type="evidence" value="ECO:0007669"/>
    <property type="project" value="TreeGrafter"/>
</dbReference>
<dbReference type="InterPro" id="IPR015883">
    <property type="entry name" value="Glyco_hydro_20_cat"/>
</dbReference>
<dbReference type="CDD" id="cd06563">
    <property type="entry name" value="GH20_chitobiase-like"/>
    <property type="match status" value="1"/>
</dbReference>
<organism evidence="9 10">
    <name type="scientific">Candidatus Treponema excrementipullorum</name>
    <dbReference type="NCBI Taxonomy" id="2838768"/>
    <lineage>
        <taxon>Bacteria</taxon>
        <taxon>Pseudomonadati</taxon>
        <taxon>Spirochaetota</taxon>
        <taxon>Spirochaetia</taxon>
        <taxon>Spirochaetales</taxon>
        <taxon>Treponemataceae</taxon>
        <taxon>Treponema</taxon>
    </lineage>
</organism>
<reference evidence="9" key="2">
    <citation type="submission" date="2021-04" db="EMBL/GenBank/DDBJ databases">
        <authorList>
            <person name="Gilroy R."/>
        </authorList>
    </citation>
    <scope>NUCLEOTIDE SEQUENCE</scope>
    <source>
        <strain evidence="9">Gambia15-2214</strain>
    </source>
</reference>
<dbReference type="Pfam" id="PF00728">
    <property type="entry name" value="Glyco_hydro_20"/>
    <property type="match status" value="1"/>
</dbReference>
<dbReference type="GO" id="GO:0004563">
    <property type="term" value="F:beta-N-acetylhexosaminidase activity"/>
    <property type="evidence" value="ECO:0007669"/>
    <property type="project" value="UniProtKB-EC"/>
</dbReference>
<dbReference type="Gene3D" id="3.30.379.10">
    <property type="entry name" value="Chitobiase/beta-hexosaminidase domain 2-like"/>
    <property type="match status" value="1"/>
</dbReference>
<proteinExistence type="inferred from homology"/>
<feature type="domain" description="Beta-hexosaminidase bacterial type N-terminal" evidence="8">
    <location>
        <begin position="5"/>
        <end position="123"/>
    </location>
</feature>
<evidence type="ECO:0000256" key="5">
    <source>
        <dbReference type="ARBA" id="ARBA00023295"/>
    </source>
</evidence>
<dbReference type="EC" id="3.2.1.52" evidence="3"/>
<dbReference type="Gene3D" id="3.20.20.80">
    <property type="entry name" value="Glycosidases"/>
    <property type="match status" value="1"/>
</dbReference>
<dbReference type="InterPro" id="IPR017853">
    <property type="entry name" value="GH"/>
</dbReference>
<evidence type="ECO:0000256" key="6">
    <source>
        <dbReference type="PIRSR" id="PIRSR625705-1"/>
    </source>
</evidence>
<dbReference type="SUPFAM" id="SSF51445">
    <property type="entry name" value="(Trans)glycosidases"/>
    <property type="match status" value="1"/>
</dbReference>
<dbReference type="EMBL" id="JAHLFV010000232">
    <property type="protein sequence ID" value="MBU3850904.1"/>
    <property type="molecule type" value="Genomic_DNA"/>
</dbReference>
<dbReference type="GO" id="GO:0005975">
    <property type="term" value="P:carbohydrate metabolic process"/>
    <property type="evidence" value="ECO:0007669"/>
    <property type="project" value="InterPro"/>
</dbReference>
<reference evidence="9" key="1">
    <citation type="journal article" date="2021" name="PeerJ">
        <title>Extensive microbial diversity within the chicken gut microbiome revealed by metagenomics and culture.</title>
        <authorList>
            <person name="Gilroy R."/>
            <person name="Ravi A."/>
            <person name="Getino M."/>
            <person name="Pursley I."/>
            <person name="Horton D.L."/>
            <person name="Alikhan N.F."/>
            <person name="Baker D."/>
            <person name="Gharbi K."/>
            <person name="Hall N."/>
            <person name="Watson M."/>
            <person name="Adriaenssens E.M."/>
            <person name="Foster-Nyarko E."/>
            <person name="Jarju S."/>
            <person name="Secka A."/>
            <person name="Antonio M."/>
            <person name="Oren A."/>
            <person name="Chaudhuri R.R."/>
            <person name="La Ragione R."/>
            <person name="Hildebrand F."/>
            <person name="Pallen M.J."/>
        </authorList>
    </citation>
    <scope>NUCLEOTIDE SEQUENCE</scope>
    <source>
        <strain evidence="9">Gambia15-2214</strain>
    </source>
</reference>
<evidence type="ECO:0000313" key="10">
    <source>
        <dbReference type="Proteomes" id="UP000823914"/>
    </source>
</evidence>